<dbReference type="KEGG" id="mmai:sS8_2241"/>
<dbReference type="Pfam" id="PF08447">
    <property type="entry name" value="PAS_3"/>
    <property type="match status" value="1"/>
</dbReference>
<accession>A0A250KR89</accession>
<dbReference type="OrthoDB" id="9808408at2"/>
<dbReference type="InterPro" id="IPR036890">
    <property type="entry name" value="HATPase_C_sf"/>
</dbReference>
<evidence type="ECO:0000256" key="7">
    <source>
        <dbReference type="ARBA" id="ARBA00022679"/>
    </source>
</evidence>
<evidence type="ECO:0000313" key="18">
    <source>
        <dbReference type="Proteomes" id="UP000266313"/>
    </source>
</evidence>
<dbReference type="GO" id="GO:0006355">
    <property type="term" value="P:regulation of DNA-templated transcription"/>
    <property type="evidence" value="ECO:0007669"/>
    <property type="project" value="InterPro"/>
</dbReference>
<dbReference type="InterPro" id="IPR052162">
    <property type="entry name" value="Sensor_kinase/Photoreceptor"/>
</dbReference>
<feature type="domain" description="PAC" evidence="16">
    <location>
        <begin position="217"/>
        <end position="269"/>
    </location>
</feature>
<dbReference type="CDD" id="cd16921">
    <property type="entry name" value="HATPase_FilI-like"/>
    <property type="match status" value="1"/>
</dbReference>
<evidence type="ECO:0000259" key="15">
    <source>
        <dbReference type="PROSITE" id="PS50112"/>
    </source>
</evidence>
<dbReference type="EMBL" id="AP017928">
    <property type="protein sequence ID" value="BBA34193.1"/>
    <property type="molecule type" value="Genomic_DNA"/>
</dbReference>
<dbReference type="InterPro" id="IPR004358">
    <property type="entry name" value="Sig_transdc_His_kin-like_C"/>
</dbReference>
<keyword evidence="7" id="KW-0808">Transferase</keyword>
<dbReference type="InterPro" id="IPR000014">
    <property type="entry name" value="PAS"/>
</dbReference>
<organism evidence="17 18">
    <name type="scientific">Methylocaldum marinum</name>
    <dbReference type="NCBI Taxonomy" id="1432792"/>
    <lineage>
        <taxon>Bacteria</taxon>
        <taxon>Pseudomonadati</taxon>
        <taxon>Pseudomonadota</taxon>
        <taxon>Gammaproteobacteria</taxon>
        <taxon>Methylococcales</taxon>
        <taxon>Methylococcaceae</taxon>
        <taxon>Methylocaldum</taxon>
    </lineage>
</organism>
<dbReference type="InterPro" id="IPR005467">
    <property type="entry name" value="His_kinase_dom"/>
</dbReference>
<evidence type="ECO:0000256" key="6">
    <source>
        <dbReference type="ARBA" id="ARBA00022553"/>
    </source>
</evidence>
<dbReference type="EC" id="2.7.13.3" evidence="3"/>
<keyword evidence="8" id="KW-0812">Transmembrane</keyword>
<evidence type="ECO:0000259" key="16">
    <source>
        <dbReference type="PROSITE" id="PS50113"/>
    </source>
</evidence>
<keyword evidence="12" id="KW-1133">Transmembrane helix</keyword>
<dbReference type="InterPro" id="IPR036097">
    <property type="entry name" value="HisK_dim/P_sf"/>
</dbReference>
<sequence>MDEAGNRTESIFRGITEHTPYAQVLVDHDGRIVLVNAYLERLFGYSRDELLGRSIEILIPERFRSRHVAFRQSFSEHPEQKPMGMGRDLCGRRKNGEEVPVEIALSPMRVEDSSYVLAAVADISERKRAEAILRRSEARLNLALSAANAGTWDWDMLEDKVTWSEGSYRLLGLKAGECEPSARNWLARVHPDDRETVKDTVDSVIKRFMAQGEQDAFNLEYRIVHTDGSVRWVYDQGQILYGQDGRPVRMIGIMLDVTERKLAEEQLAAQTRELARSNAELQEFAYVASHDLQEPLRAVAGCVEIIRRRYQGQLDARADEVISHAVDGAARMQTLISDLLAYSRIGSREHHFEPTDCQAVLNTVLANLEVPIRESGAEISHDPIPTIFADRGQLTQLFQNLICNAVKFRGDRKPLIHVGAERRDREWVFSVSDNGIGIAPDYFERIFRIFQRLHGRNEYAGTGIGLAICKRVVERHGGRIWVKSEPGRGTTFFFTVPTDIRAIR</sequence>
<dbReference type="SMART" id="SM00388">
    <property type="entry name" value="HisKA"/>
    <property type="match status" value="1"/>
</dbReference>
<name>A0A250KR89_9GAMM</name>
<dbReference type="SMART" id="SM00091">
    <property type="entry name" value="PAS"/>
    <property type="match status" value="2"/>
</dbReference>
<dbReference type="SMART" id="SM00387">
    <property type="entry name" value="HATPase_c"/>
    <property type="match status" value="1"/>
</dbReference>
<evidence type="ECO:0000256" key="5">
    <source>
        <dbReference type="ARBA" id="ARBA00022519"/>
    </source>
</evidence>
<keyword evidence="4" id="KW-1003">Cell membrane</keyword>
<dbReference type="SUPFAM" id="SSF47384">
    <property type="entry name" value="Homodimeric domain of signal transducing histidine kinase"/>
    <property type="match status" value="1"/>
</dbReference>
<dbReference type="PRINTS" id="PR00344">
    <property type="entry name" value="BCTRLSENSOR"/>
</dbReference>
<keyword evidence="18" id="KW-1185">Reference proteome</keyword>
<keyword evidence="11 17" id="KW-0418">Kinase</keyword>
<reference evidence="17 18" key="1">
    <citation type="submission" date="2016-12" db="EMBL/GenBank/DDBJ databases">
        <title>Genome sequencing of Methylocaldum marinum.</title>
        <authorList>
            <person name="Takeuchi M."/>
            <person name="Kamagata Y."/>
            <person name="Hiraoka S."/>
            <person name="Oshima K."/>
            <person name="Hattori M."/>
            <person name="Iwasaki W."/>
        </authorList>
    </citation>
    <scope>NUCLEOTIDE SEQUENCE [LARGE SCALE GENOMIC DNA]</scope>
    <source>
        <strain evidence="17 18">S8</strain>
    </source>
</reference>
<proteinExistence type="predicted"/>
<evidence type="ECO:0000256" key="10">
    <source>
        <dbReference type="ARBA" id="ARBA00022741"/>
    </source>
</evidence>
<dbReference type="CDD" id="cd00130">
    <property type="entry name" value="PAS"/>
    <property type="match status" value="2"/>
</dbReference>
<feature type="domain" description="PAS" evidence="15">
    <location>
        <begin position="136"/>
        <end position="208"/>
    </location>
</feature>
<dbReference type="SMART" id="SM00086">
    <property type="entry name" value="PAC"/>
    <property type="match status" value="2"/>
</dbReference>
<dbReference type="InterPro" id="IPR001610">
    <property type="entry name" value="PAC"/>
</dbReference>
<dbReference type="GO" id="GO:0000166">
    <property type="term" value="F:nucleotide binding"/>
    <property type="evidence" value="ECO:0007669"/>
    <property type="project" value="UniProtKB-KW"/>
</dbReference>
<feature type="domain" description="PAS" evidence="15">
    <location>
        <begin position="8"/>
        <end position="61"/>
    </location>
</feature>
<dbReference type="PANTHER" id="PTHR43304:SF1">
    <property type="entry name" value="PAC DOMAIN-CONTAINING PROTEIN"/>
    <property type="match status" value="1"/>
</dbReference>
<evidence type="ECO:0000256" key="11">
    <source>
        <dbReference type="ARBA" id="ARBA00022777"/>
    </source>
</evidence>
<dbReference type="InterPro" id="IPR035965">
    <property type="entry name" value="PAS-like_dom_sf"/>
</dbReference>
<dbReference type="NCBIfam" id="TIGR00229">
    <property type="entry name" value="sensory_box"/>
    <property type="match status" value="2"/>
</dbReference>
<feature type="domain" description="Histidine kinase" evidence="14">
    <location>
        <begin position="287"/>
        <end position="500"/>
    </location>
</feature>
<dbReference type="Pfam" id="PF00989">
    <property type="entry name" value="PAS"/>
    <property type="match status" value="1"/>
</dbReference>
<evidence type="ECO:0000256" key="13">
    <source>
        <dbReference type="ARBA" id="ARBA00023136"/>
    </source>
</evidence>
<evidence type="ECO:0000256" key="9">
    <source>
        <dbReference type="ARBA" id="ARBA00022737"/>
    </source>
</evidence>
<evidence type="ECO:0000313" key="17">
    <source>
        <dbReference type="EMBL" id="BBA34193.1"/>
    </source>
</evidence>
<dbReference type="Pfam" id="PF02518">
    <property type="entry name" value="HATPase_c"/>
    <property type="match status" value="1"/>
</dbReference>
<dbReference type="FunFam" id="2.10.70.100:FF:000001">
    <property type="entry name" value="Sensory transduction histidine kinase"/>
    <property type="match status" value="1"/>
</dbReference>
<keyword evidence="9" id="KW-0677">Repeat</keyword>
<dbReference type="Gene3D" id="1.10.287.130">
    <property type="match status" value="1"/>
</dbReference>
<dbReference type="InterPro" id="IPR013655">
    <property type="entry name" value="PAS_fold_3"/>
</dbReference>
<keyword evidence="13" id="KW-0472">Membrane</keyword>
<feature type="domain" description="PAC" evidence="16">
    <location>
        <begin position="85"/>
        <end position="135"/>
    </location>
</feature>
<comment type="catalytic activity">
    <reaction evidence="1">
        <text>ATP + protein L-histidine = ADP + protein N-phospho-L-histidine.</text>
        <dbReference type="EC" id="2.7.13.3"/>
    </reaction>
</comment>
<dbReference type="InterPro" id="IPR013767">
    <property type="entry name" value="PAS_fold"/>
</dbReference>
<dbReference type="PROSITE" id="PS50109">
    <property type="entry name" value="HIS_KIN"/>
    <property type="match status" value="1"/>
</dbReference>
<comment type="subcellular location">
    <subcellularLocation>
        <location evidence="2">Cell inner membrane</location>
        <topology evidence="2">Multi-pass membrane protein</topology>
    </subcellularLocation>
</comment>
<dbReference type="GO" id="GO:0000155">
    <property type="term" value="F:phosphorelay sensor kinase activity"/>
    <property type="evidence" value="ECO:0007669"/>
    <property type="project" value="InterPro"/>
</dbReference>
<protein>
    <recommendedName>
        <fullName evidence="3">histidine kinase</fullName>
        <ecNumber evidence="3">2.7.13.3</ecNumber>
    </recommendedName>
</protein>
<dbReference type="PANTHER" id="PTHR43304">
    <property type="entry name" value="PHYTOCHROME-LIKE PROTEIN CPH1"/>
    <property type="match status" value="1"/>
</dbReference>
<dbReference type="FunFam" id="3.30.565.10:FF:000006">
    <property type="entry name" value="Sensor histidine kinase WalK"/>
    <property type="match status" value="1"/>
</dbReference>
<dbReference type="Pfam" id="PF00512">
    <property type="entry name" value="HisKA"/>
    <property type="match status" value="1"/>
</dbReference>
<dbReference type="RefSeq" id="WP_119629654.1">
    <property type="nucleotide sequence ID" value="NZ_AP017928.1"/>
</dbReference>
<dbReference type="SUPFAM" id="SSF55785">
    <property type="entry name" value="PYP-like sensor domain (PAS domain)"/>
    <property type="match status" value="2"/>
</dbReference>
<evidence type="ECO:0000256" key="1">
    <source>
        <dbReference type="ARBA" id="ARBA00000085"/>
    </source>
</evidence>
<evidence type="ECO:0000256" key="12">
    <source>
        <dbReference type="ARBA" id="ARBA00022989"/>
    </source>
</evidence>
<gene>
    <name evidence="17" type="ORF">sS8_2241</name>
</gene>
<dbReference type="AlphaFoldDB" id="A0A250KR89"/>
<dbReference type="PROSITE" id="PS50113">
    <property type="entry name" value="PAC"/>
    <property type="match status" value="2"/>
</dbReference>
<keyword evidence="10" id="KW-0547">Nucleotide-binding</keyword>
<evidence type="ECO:0000256" key="4">
    <source>
        <dbReference type="ARBA" id="ARBA00022475"/>
    </source>
</evidence>
<keyword evidence="6" id="KW-0597">Phosphoprotein</keyword>
<dbReference type="Gene3D" id="2.10.70.100">
    <property type="match status" value="1"/>
</dbReference>
<keyword evidence="5" id="KW-0997">Cell inner membrane</keyword>
<evidence type="ECO:0000256" key="2">
    <source>
        <dbReference type="ARBA" id="ARBA00004429"/>
    </source>
</evidence>
<dbReference type="InterPro" id="IPR000700">
    <property type="entry name" value="PAS-assoc_C"/>
</dbReference>
<evidence type="ECO:0000256" key="3">
    <source>
        <dbReference type="ARBA" id="ARBA00012438"/>
    </source>
</evidence>
<dbReference type="GO" id="GO:0005886">
    <property type="term" value="C:plasma membrane"/>
    <property type="evidence" value="ECO:0007669"/>
    <property type="project" value="UniProtKB-SubCell"/>
</dbReference>
<evidence type="ECO:0000256" key="8">
    <source>
        <dbReference type="ARBA" id="ARBA00022692"/>
    </source>
</evidence>
<evidence type="ECO:0000259" key="14">
    <source>
        <dbReference type="PROSITE" id="PS50109"/>
    </source>
</evidence>
<dbReference type="Gene3D" id="3.30.450.20">
    <property type="entry name" value="PAS domain"/>
    <property type="match status" value="2"/>
</dbReference>
<dbReference type="InterPro" id="IPR003661">
    <property type="entry name" value="HisK_dim/P_dom"/>
</dbReference>
<dbReference type="PROSITE" id="PS50112">
    <property type="entry name" value="PAS"/>
    <property type="match status" value="2"/>
</dbReference>
<dbReference type="InterPro" id="IPR003594">
    <property type="entry name" value="HATPase_dom"/>
</dbReference>
<dbReference type="Gene3D" id="3.30.565.10">
    <property type="entry name" value="Histidine kinase-like ATPase, C-terminal domain"/>
    <property type="match status" value="1"/>
</dbReference>
<dbReference type="SUPFAM" id="SSF55874">
    <property type="entry name" value="ATPase domain of HSP90 chaperone/DNA topoisomerase II/histidine kinase"/>
    <property type="match status" value="1"/>
</dbReference>
<dbReference type="Proteomes" id="UP000266313">
    <property type="component" value="Chromosome"/>
</dbReference>
<dbReference type="CDD" id="cd00082">
    <property type="entry name" value="HisKA"/>
    <property type="match status" value="1"/>
</dbReference>